<keyword evidence="2" id="KW-1185">Reference proteome</keyword>
<sequence length="194" mass="21421">MSRRLNNLFAFSTIGSTGRFVPFPGLADVVLEGRVYHRLLDLTDKGHSMHWFLYDEAPRAERAQEQSIAQDAVNAMHQYLEQVNPFVHSLRHAVELSVRAAGGGIAAIINRDGLRHVSPRKVAFSAEGACSRALFLTCTVYTSHCNIHRSSPMEHPAGDILMALRKPCLAHRSRGIAISFSLSRAFRSLAVSLA</sequence>
<name>A0A8H5ZUW4_PETAA</name>
<evidence type="ECO:0000313" key="2">
    <source>
        <dbReference type="Proteomes" id="UP000541154"/>
    </source>
</evidence>
<gene>
    <name evidence="1" type="ORF">ETB97_008827</name>
</gene>
<dbReference type="EMBL" id="SPNV01000402">
    <property type="protein sequence ID" value="KAF5855654.1"/>
    <property type="molecule type" value="Genomic_DNA"/>
</dbReference>
<dbReference type="Proteomes" id="UP000541154">
    <property type="component" value="Unassembled WGS sequence"/>
</dbReference>
<accession>A0A8H5ZUW4</accession>
<proteinExistence type="predicted"/>
<reference evidence="1 2" key="1">
    <citation type="submission" date="2019-04" db="EMBL/GenBank/DDBJ databases">
        <title>Aspergillus burnettii sp. nov., novel species from soil in southeast Queensland.</title>
        <authorList>
            <person name="Gilchrist C.L.M."/>
            <person name="Pitt J.I."/>
            <person name="Lange L."/>
            <person name="Lacey H.J."/>
            <person name="Vuong D."/>
            <person name="Midgley D.J."/>
            <person name="Greenfield P."/>
            <person name="Bradbury M."/>
            <person name="Lacey E."/>
            <person name="Busk P.K."/>
            <person name="Pilgaard B."/>
            <person name="Chooi Y.H."/>
            <person name="Piggott A.M."/>
        </authorList>
    </citation>
    <scope>NUCLEOTIDE SEQUENCE [LARGE SCALE GENOMIC DNA]</scope>
    <source>
        <strain evidence="1 2">FRR 5400</strain>
    </source>
</reference>
<evidence type="ECO:0000313" key="1">
    <source>
        <dbReference type="EMBL" id="KAF5855654.1"/>
    </source>
</evidence>
<dbReference type="AlphaFoldDB" id="A0A8H5ZUW4"/>
<feature type="non-terminal residue" evidence="1">
    <location>
        <position position="194"/>
    </location>
</feature>
<protein>
    <submittedName>
        <fullName evidence="1">Uncharacterized protein</fullName>
    </submittedName>
</protein>
<organism evidence="1 2">
    <name type="scientific">Petromyces alliaceus</name>
    <name type="common">Aspergillus alliaceus</name>
    <dbReference type="NCBI Taxonomy" id="209559"/>
    <lineage>
        <taxon>Eukaryota</taxon>
        <taxon>Fungi</taxon>
        <taxon>Dikarya</taxon>
        <taxon>Ascomycota</taxon>
        <taxon>Pezizomycotina</taxon>
        <taxon>Eurotiomycetes</taxon>
        <taxon>Eurotiomycetidae</taxon>
        <taxon>Eurotiales</taxon>
        <taxon>Aspergillaceae</taxon>
        <taxon>Aspergillus</taxon>
        <taxon>Aspergillus subgen. Circumdati</taxon>
    </lineage>
</organism>
<comment type="caution">
    <text evidence="1">The sequence shown here is derived from an EMBL/GenBank/DDBJ whole genome shotgun (WGS) entry which is preliminary data.</text>
</comment>